<keyword evidence="2 3" id="KW-0802">TPR repeat</keyword>
<keyword evidence="7" id="KW-1185">Reference proteome</keyword>
<feature type="repeat" description="TPR" evidence="3">
    <location>
        <begin position="462"/>
        <end position="495"/>
    </location>
</feature>
<dbReference type="PANTHER" id="PTHR43081:SF19">
    <property type="entry name" value="PH-SENSITIVE ADENYLATE CYCLASE RV1264"/>
    <property type="match status" value="1"/>
</dbReference>
<organism evidence="6 7">
    <name type="scientific">Desulfosarcina alkanivorans</name>
    <dbReference type="NCBI Taxonomy" id="571177"/>
    <lineage>
        <taxon>Bacteria</taxon>
        <taxon>Pseudomonadati</taxon>
        <taxon>Thermodesulfobacteriota</taxon>
        <taxon>Desulfobacteria</taxon>
        <taxon>Desulfobacterales</taxon>
        <taxon>Desulfosarcinaceae</taxon>
        <taxon>Desulfosarcina</taxon>
    </lineage>
</organism>
<evidence type="ECO:0000313" key="7">
    <source>
        <dbReference type="Proteomes" id="UP000427906"/>
    </source>
</evidence>
<proteinExistence type="predicted"/>
<dbReference type="Gene3D" id="3.30.70.1230">
    <property type="entry name" value="Nucleotide cyclase"/>
    <property type="match status" value="1"/>
</dbReference>
<gene>
    <name evidence="6" type="ORF">DSCA_25700</name>
</gene>
<feature type="transmembrane region" description="Helical" evidence="4">
    <location>
        <begin position="196"/>
        <end position="218"/>
    </location>
</feature>
<dbReference type="InterPro" id="IPR013105">
    <property type="entry name" value="TPR_2"/>
</dbReference>
<dbReference type="InterPro" id="IPR019734">
    <property type="entry name" value="TPR_rpt"/>
</dbReference>
<dbReference type="SMART" id="SM00028">
    <property type="entry name" value="TPR"/>
    <property type="match status" value="3"/>
</dbReference>
<dbReference type="Gene3D" id="1.25.40.10">
    <property type="entry name" value="Tetratricopeptide repeat domain"/>
    <property type="match status" value="1"/>
</dbReference>
<dbReference type="Proteomes" id="UP000427906">
    <property type="component" value="Chromosome"/>
</dbReference>
<accession>A0A5K7YKE2</accession>
<dbReference type="InterPro" id="IPR029787">
    <property type="entry name" value="Nucleotide_cyclase"/>
</dbReference>
<evidence type="ECO:0000256" key="3">
    <source>
        <dbReference type="PROSITE-ProRule" id="PRU00339"/>
    </source>
</evidence>
<dbReference type="Pfam" id="PF07719">
    <property type="entry name" value="TPR_2"/>
    <property type="match status" value="1"/>
</dbReference>
<dbReference type="PROSITE" id="PS50005">
    <property type="entry name" value="TPR"/>
    <property type="match status" value="2"/>
</dbReference>
<evidence type="ECO:0000313" key="6">
    <source>
        <dbReference type="EMBL" id="BBO68640.1"/>
    </source>
</evidence>
<dbReference type="Gene3D" id="3.40.50.10070">
    <property type="entry name" value="TolB, N-terminal domain"/>
    <property type="match status" value="1"/>
</dbReference>
<keyword evidence="1" id="KW-0677">Repeat</keyword>
<feature type="repeat" description="TPR" evidence="3">
    <location>
        <begin position="496"/>
        <end position="529"/>
    </location>
</feature>
<dbReference type="InterPro" id="IPR011990">
    <property type="entry name" value="TPR-like_helical_dom_sf"/>
</dbReference>
<keyword evidence="4" id="KW-1133">Transmembrane helix</keyword>
<dbReference type="RefSeq" id="WP_155316773.1">
    <property type="nucleotide sequence ID" value="NZ_AP021874.1"/>
</dbReference>
<dbReference type="SUPFAM" id="SSF48452">
    <property type="entry name" value="TPR-like"/>
    <property type="match status" value="1"/>
</dbReference>
<name>A0A5K7YKE2_9BACT</name>
<dbReference type="InterPro" id="IPR050697">
    <property type="entry name" value="Adenylyl/Guanylyl_Cyclase_3/4"/>
</dbReference>
<sequence>MPSDRRKRKLSAILSADVKGYSRLMGEDEIATVDTLKEYRKVLATHISQYNGRVVDSPGDNLLAQFSSVVDAVECAVTIQGDISARNTAFSENRKMEFRIGINLGDVIEDGDRIYGDGINIAARIEGIADGGGICISGTAYDQVKNKLNLVFAFLGEQPVKNISDPVRVYRFCPGSETSGESPGQKRKQLGPWHKAILCGVSFLVITGAAWVMLTFFLHPVPEDVASVEKMLFPLPDKPSIAVLPFVNMSRDQEQEYFADGISETIISALSHIPQMFVIARNSTFTYKGKPVKVQQVSEELGVQYVLEGSVQRSGDQIRVTAQLIDATTGHHLWAERYDRELKDIFALQDEITLKILTALQVKLTEGEQARLWGTTDNLEAWGNLIRGSTLFEQFTRQSNARAQQFFERAAKLDPNWDIAWTMLAWTHWAEASLGWSESPAESIKQAIDIATKAAGINNTLPEVHSLWSNIYLAQGEYDKAIGAGQKAIALGPNNALCHILLSHTMTCAGRFDEAIELAEKAMRLSPYSSAWYLMMIDDAYRMAGRYEEALAIGKQHLDRCLNGECEPFTAHMGLAATYVGLGRMEAARRHVSELLKIMPDLSVGQARKIILFKDPAHVEHSLDVLRQAGLPE</sequence>
<dbReference type="GO" id="GO:0035556">
    <property type="term" value="P:intracellular signal transduction"/>
    <property type="evidence" value="ECO:0007669"/>
    <property type="project" value="InterPro"/>
</dbReference>
<evidence type="ECO:0000256" key="2">
    <source>
        <dbReference type="ARBA" id="ARBA00022803"/>
    </source>
</evidence>
<dbReference type="Pfam" id="PF00211">
    <property type="entry name" value="Guanylate_cyc"/>
    <property type="match status" value="1"/>
</dbReference>
<dbReference type="OrthoDB" id="9807521at2"/>
<evidence type="ECO:0000259" key="5">
    <source>
        <dbReference type="PROSITE" id="PS50125"/>
    </source>
</evidence>
<dbReference type="CDD" id="cd07302">
    <property type="entry name" value="CHD"/>
    <property type="match status" value="1"/>
</dbReference>
<keyword evidence="4" id="KW-0472">Membrane</keyword>
<dbReference type="EMBL" id="AP021874">
    <property type="protein sequence ID" value="BBO68640.1"/>
    <property type="molecule type" value="Genomic_DNA"/>
</dbReference>
<dbReference type="PROSITE" id="PS50125">
    <property type="entry name" value="GUANYLATE_CYCLASE_2"/>
    <property type="match status" value="1"/>
</dbReference>
<evidence type="ECO:0000256" key="4">
    <source>
        <dbReference type="SAM" id="Phobius"/>
    </source>
</evidence>
<keyword evidence="4" id="KW-0812">Transmembrane</keyword>
<protein>
    <submittedName>
        <fullName evidence="6">Guanylyl cyclase</fullName>
    </submittedName>
</protein>
<dbReference type="PANTHER" id="PTHR43081">
    <property type="entry name" value="ADENYLATE CYCLASE, TERMINAL-DIFFERENTIATION SPECIFIC-RELATED"/>
    <property type="match status" value="1"/>
</dbReference>
<dbReference type="KEGG" id="dalk:DSCA_25700"/>
<feature type="domain" description="Guanylate cyclase" evidence="5">
    <location>
        <begin position="12"/>
        <end position="126"/>
    </location>
</feature>
<dbReference type="SUPFAM" id="SSF55073">
    <property type="entry name" value="Nucleotide cyclase"/>
    <property type="match status" value="1"/>
</dbReference>
<dbReference type="AlphaFoldDB" id="A0A5K7YKE2"/>
<dbReference type="InterPro" id="IPR001054">
    <property type="entry name" value="A/G_cyclase"/>
</dbReference>
<dbReference type="GO" id="GO:0004016">
    <property type="term" value="F:adenylate cyclase activity"/>
    <property type="evidence" value="ECO:0007669"/>
    <property type="project" value="UniProtKB-ARBA"/>
</dbReference>
<evidence type="ECO:0000256" key="1">
    <source>
        <dbReference type="ARBA" id="ARBA00022737"/>
    </source>
</evidence>
<dbReference type="GO" id="GO:0006171">
    <property type="term" value="P:cAMP biosynthetic process"/>
    <property type="evidence" value="ECO:0007669"/>
    <property type="project" value="TreeGrafter"/>
</dbReference>
<reference evidence="6 7" key="1">
    <citation type="submission" date="2019-11" db="EMBL/GenBank/DDBJ databases">
        <title>Comparative genomics of hydrocarbon-degrading Desulfosarcina strains.</title>
        <authorList>
            <person name="Watanabe M."/>
            <person name="Kojima H."/>
            <person name="Fukui M."/>
        </authorList>
    </citation>
    <scope>NUCLEOTIDE SEQUENCE [LARGE SCALE GENOMIC DNA]</scope>
    <source>
        <strain evidence="6 7">PL12</strain>
    </source>
</reference>